<evidence type="ECO:0000256" key="3">
    <source>
        <dbReference type="ARBA" id="ARBA00022801"/>
    </source>
</evidence>
<keyword evidence="6" id="KW-1185">Reference proteome</keyword>
<evidence type="ECO:0000259" key="4">
    <source>
        <dbReference type="Pfam" id="PF06441"/>
    </source>
</evidence>
<evidence type="ECO:0000313" key="5">
    <source>
        <dbReference type="EMBL" id="MFB9444469.1"/>
    </source>
</evidence>
<organism evidence="5 6">
    <name type="scientific">Dactylosporangium vinaceum</name>
    <dbReference type="NCBI Taxonomy" id="53362"/>
    <lineage>
        <taxon>Bacteria</taxon>
        <taxon>Bacillati</taxon>
        <taxon>Actinomycetota</taxon>
        <taxon>Actinomycetes</taxon>
        <taxon>Micromonosporales</taxon>
        <taxon>Micromonosporaceae</taxon>
        <taxon>Dactylosporangium</taxon>
    </lineage>
</organism>
<dbReference type="PANTHER" id="PTHR21661">
    <property type="entry name" value="EPOXIDE HYDROLASE 1-RELATED"/>
    <property type="match status" value="1"/>
</dbReference>
<dbReference type="EC" id="3.-.-.-" evidence="5"/>
<evidence type="ECO:0000256" key="2">
    <source>
        <dbReference type="ARBA" id="ARBA00022797"/>
    </source>
</evidence>
<evidence type="ECO:0000256" key="1">
    <source>
        <dbReference type="ARBA" id="ARBA00010088"/>
    </source>
</evidence>
<sequence length="372" mass="41132">MTPFQCAVPDEALADLRRRIRATRWPGPAPVPGWAQGVPEGYLRDLCAYWADGYDWRRFEARLNGFAQFRTSIDGLGVHLVHAPSPHPRALPIVVTHGWPGSIVEFLGVVAALTHPDDPDDAFHVVLPSLPGYGFSDAPAEPGWDVERIARAWAELMDRLGYARYGAMGSDWGTSVTTAMGLHDTGHLAGIHVCPPIAAPVLDDDLTAPERAALADLEAAQRDGDGYSLVQSTRPQTIGYALNDSPVGLCAWIAEKFVAWSEDPARIDRDALLDNVTLYWLTGTATSSARLYWESFRQVQAWFTTSTADTVPVPTACTVFPRDLPRPSQRWARRRYPRIVHWGEPAHGGHFAALERPELWVAEVRAAFRTLR</sequence>
<dbReference type="GO" id="GO:0016787">
    <property type="term" value="F:hydrolase activity"/>
    <property type="evidence" value="ECO:0007669"/>
    <property type="project" value="UniProtKB-KW"/>
</dbReference>
<name>A0ABV5M6I0_9ACTN</name>
<dbReference type="SUPFAM" id="SSF53474">
    <property type="entry name" value="alpha/beta-Hydrolases"/>
    <property type="match status" value="1"/>
</dbReference>
<gene>
    <name evidence="5" type="ORF">ACFFTR_15425</name>
</gene>
<accession>A0ABV5M6I0</accession>
<dbReference type="InterPro" id="IPR016292">
    <property type="entry name" value="Epoxide_hydrolase"/>
</dbReference>
<protein>
    <submittedName>
        <fullName evidence="5">Epoxide hydrolase family protein</fullName>
        <ecNumber evidence="5">3.-.-.-</ecNumber>
    </submittedName>
</protein>
<dbReference type="InterPro" id="IPR000639">
    <property type="entry name" value="Epox_hydrolase-like"/>
</dbReference>
<dbReference type="RefSeq" id="WP_223101538.1">
    <property type="nucleotide sequence ID" value="NZ_CP061913.1"/>
</dbReference>
<comment type="caution">
    <text evidence="5">The sequence shown here is derived from an EMBL/GenBank/DDBJ whole genome shotgun (WGS) entry which is preliminary data.</text>
</comment>
<dbReference type="PRINTS" id="PR00412">
    <property type="entry name" value="EPOXHYDRLASE"/>
</dbReference>
<comment type="similarity">
    <text evidence="1">Belongs to the peptidase S33 family.</text>
</comment>
<dbReference type="EMBL" id="JBHMCA010000026">
    <property type="protein sequence ID" value="MFB9444469.1"/>
    <property type="molecule type" value="Genomic_DNA"/>
</dbReference>
<feature type="domain" description="Epoxide hydrolase N-terminal" evidence="4">
    <location>
        <begin position="1"/>
        <end position="106"/>
    </location>
</feature>
<keyword evidence="3 5" id="KW-0378">Hydrolase</keyword>
<dbReference type="PIRSF" id="PIRSF001112">
    <property type="entry name" value="Epoxide_hydrolase"/>
    <property type="match status" value="1"/>
</dbReference>
<dbReference type="Gene3D" id="3.40.50.1820">
    <property type="entry name" value="alpha/beta hydrolase"/>
    <property type="match status" value="1"/>
</dbReference>
<dbReference type="InterPro" id="IPR010497">
    <property type="entry name" value="Epoxide_hydro_N"/>
</dbReference>
<dbReference type="PANTHER" id="PTHR21661:SF35">
    <property type="entry name" value="EPOXIDE HYDROLASE"/>
    <property type="match status" value="1"/>
</dbReference>
<keyword evidence="2" id="KW-0058">Aromatic hydrocarbons catabolism</keyword>
<evidence type="ECO:0000313" key="6">
    <source>
        <dbReference type="Proteomes" id="UP001589608"/>
    </source>
</evidence>
<dbReference type="Pfam" id="PF06441">
    <property type="entry name" value="EHN"/>
    <property type="match status" value="1"/>
</dbReference>
<reference evidence="5 6" key="1">
    <citation type="submission" date="2024-09" db="EMBL/GenBank/DDBJ databases">
        <authorList>
            <person name="Sun Q."/>
            <person name="Mori K."/>
        </authorList>
    </citation>
    <scope>NUCLEOTIDE SEQUENCE [LARGE SCALE GENOMIC DNA]</scope>
    <source>
        <strain evidence="5 6">JCM 3307</strain>
    </source>
</reference>
<proteinExistence type="inferred from homology"/>
<dbReference type="InterPro" id="IPR029058">
    <property type="entry name" value="AB_hydrolase_fold"/>
</dbReference>
<dbReference type="Proteomes" id="UP001589608">
    <property type="component" value="Unassembled WGS sequence"/>
</dbReference>